<comment type="subcellular location">
    <subcellularLocation>
        <location evidence="3">Cell membrane</location>
        <topology evidence="3">Multi-pass membrane protein</topology>
    </subcellularLocation>
    <subcellularLocation>
        <location evidence="2">Secreted</location>
    </subcellularLocation>
</comment>
<evidence type="ECO:0000256" key="12">
    <source>
        <dbReference type="ARBA" id="ARBA00023136"/>
    </source>
</evidence>
<proteinExistence type="predicted"/>
<dbReference type="PANTHER" id="PTHR21248:SF22">
    <property type="entry name" value="PHOSPHOLIPASE D"/>
    <property type="match status" value="1"/>
</dbReference>
<dbReference type="CDD" id="cd09163">
    <property type="entry name" value="PLDc_CLS_unchar2_2"/>
    <property type="match status" value="1"/>
</dbReference>
<dbReference type="CDD" id="cd09157">
    <property type="entry name" value="PLDc_CLS_unchar2_1"/>
    <property type="match status" value="1"/>
</dbReference>
<evidence type="ECO:0000256" key="10">
    <source>
        <dbReference type="ARBA" id="ARBA00022989"/>
    </source>
</evidence>
<evidence type="ECO:0000256" key="9">
    <source>
        <dbReference type="ARBA" id="ARBA00022737"/>
    </source>
</evidence>
<evidence type="ECO:0000256" key="1">
    <source>
        <dbReference type="ARBA" id="ARBA00003145"/>
    </source>
</evidence>
<evidence type="ECO:0000256" key="15">
    <source>
        <dbReference type="NCBIfam" id="TIGR04265"/>
    </source>
</evidence>
<evidence type="ECO:0000313" key="19">
    <source>
        <dbReference type="Proteomes" id="UP000516424"/>
    </source>
</evidence>
<evidence type="ECO:0000256" key="14">
    <source>
        <dbReference type="ARBA" id="ARBA00023264"/>
    </source>
</evidence>
<feature type="domain" description="PLD phosphodiesterase" evidence="17">
    <location>
        <begin position="194"/>
        <end position="221"/>
    </location>
</feature>
<keyword evidence="12 16" id="KW-0472">Membrane</keyword>
<keyword evidence="9" id="KW-0677">Repeat</keyword>
<dbReference type="GO" id="GO:0032049">
    <property type="term" value="P:cardiolipin biosynthetic process"/>
    <property type="evidence" value="ECO:0007669"/>
    <property type="project" value="UniProtKB-UniRule"/>
</dbReference>
<dbReference type="InterPro" id="IPR001736">
    <property type="entry name" value="PLipase_D/transphosphatidylase"/>
</dbReference>
<keyword evidence="10 16" id="KW-1133">Transmembrane helix</keyword>
<dbReference type="InterPro" id="IPR027379">
    <property type="entry name" value="CLS_N"/>
</dbReference>
<evidence type="ECO:0000256" key="16">
    <source>
        <dbReference type="SAM" id="Phobius"/>
    </source>
</evidence>
<dbReference type="Pfam" id="PF13396">
    <property type="entry name" value="PLDc_N"/>
    <property type="match status" value="1"/>
</dbReference>
<dbReference type="InterPro" id="IPR022924">
    <property type="entry name" value="Cardiolipin_synthase"/>
</dbReference>
<keyword evidence="6" id="KW-0964">Secreted</keyword>
<organism evidence="18 19">
    <name type="scientific">Acetobacter aceti NBRC 14818</name>
    <dbReference type="NCBI Taxonomy" id="887700"/>
    <lineage>
        <taxon>Bacteria</taxon>
        <taxon>Pseudomonadati</taxon>
        <taxon>Pseudomonadota</taxon>
        <taxon>Alphaproteobacteria</taxon>
        <taxon>Acetobacterales</taxon>
        <taxon>Acetobacteraceae</taxon>
        <taxon>Acetobacter</taxon>
        <taxon>Acetobacter subgen. Acetobacter</taxon>
    </lineage>
</organism>
<evidence type="ECO:0000256" key="13">
    <source>
        <dbReference type="ARBA" id="ARBA00023209"/>
    </source>
</evidence>
<dbReference type="PANTHER" id="PTHR21248">
    <property type="entry name" value="CARDIOLIPIN SYNTHASE"/>
    <property type="match status" value="1"/>
</dbReference>
<dbReference type="Gene3D" id="3.30.870.10">
    <property type="entry name" value="Endonuclease Chain A"/>
    <property type="match status" value="2"/>
</dbReference>
<dbReference type="SMART" id="SM00155">
    <property type="entry name" value="PLDc"/>
    <property type="match status" value="2"/>
</dbReference>
<keyword evidence="5" id="KW-0444">Lipid biosynthesis</keyword>
<keyword evidence="19" id="KW-1185">Reference proteome</keyword>
<reference evidence="18 19" key="1">
    <citation type="journal article" date="2011" name="Microbiology">
        <title>Transcriptome response to different carbon sources in Acetobacter aceti.</title>
        <authorList>
            <person name="Sakurai K."/>
            <person name="Arai H."/>
            <person name="Ishii M."/>
            <person name="Igarashi Y."/>
        </authorList>
    </citation>
    <scope>NUCLEOTIDE SEQUENCE [LARGE SCALE GENOMIC DNA]</scope>
    <source>
        <strain evidence="18 19">NBRC 14818</strain>
    </source>
</reference>
<keyword evidence="8 16" id="KW-0812">Transmembrane</keyword>
<evidence type="ECO:0000256" key="11">
    <source>
        <dbReference type="ARBA" id="ARBA00023098"/>
    </source>
</evidence>
<comment type="function">
    <text evidence="1">Could be a virulence factor.</text>
</comment>
<evidence type="ECO:0000256" key="2">
    <source>
        <dbReference type="ARBA" id="ARBA00004613"/>
    </source>
</evidence>
<gene>
    <name evidence="18" type="ORF">EMQ_1037</name>
</gene>
<keyword evidence="11" id="KW-0443">Lipid metabolism</keyword>
<dbReference type="InterPro" id="IPR025202">
    <property type="entry name" value="PLD-like_dom"/>
</dbReference>
<dbReference type="Proteomes" id="UP000516424">
    <property type="component" value="Chromosome"/>
</dbReference>
<sequence length="455" mass="50949">MAMIAAGHILLTKRDTSAAIGWIGTVLVVPFFGVCLYLFFGINRVHRLARKLVQARNPQESGADPVVRWSRGDTGSFRLLSRMVGRITGRPLLGGNQLDILIDGDNAYPVMLEAIRQAESSIMLSSYIFRYDRIGKIFVSALIEAHRRGVAVRVLLDGIGAGYFLCPAAKALQEAGVPCERFLHSVLPWRMPFINLRNHRKILVTDGATGFLGGLNIGDENCGATDIAKRVGDMHFRVRGPVVRQLAEAFAWDWSFTCGEELAGRTWFPPLTEEGTELLRVVTAGPDTDLEKIEYTALQAITLARHSVRLMTPYFLPGTRLQSELALAALRGVQVEIIVPRQSNHRIMDWACRADIHPMLDAGCRVWLSGPPFNHAKLMVVDREWAFVGSSNFDTRSLRLNFEINVESYQAGFAEKIDDFICSHRRGRLTHHDLDERILPVKLRDAAMRLFSPYL</sequence>
<dbReference type="SUPFAM" id="SSF56024">
    <property type="entry name" value="Phospholipase D/nuclease"/>
    <property type="match status" value="2"/>
</dbReference>
<feature type="domain" description="PLD phosphodiesterase" evidence="17">
    <location>
        <begin position="370"/>
        <end position="397"/>
    </location>
</feature>
<keyword evidence="14" id="KW-1208">Phospholipid metabolism</keyword>
<dbReference type="Pfam" id="PF13091">
    <property type="entry name" value="PLDc_2"/>
    <property type="match status" value="2"/>
</dbReference>
<dbReference type="AlphaFoldDB" id="A0AB33ICD4"/>
<dbReference type="EC" id="2.7.8.-" evidence="15"/>
<dbReference type="GO" id="GO:0005886">
    <property type="term" value="C:plasma membrane"/>
    <property type="evidence" value="ECO:0007669"/>
    <property type="project" value="UniProtKB-SubCell"/>
</dbReference>
<dbReference type="GO" id="GO:0005576">
    <property type="term" value="C:extracellular region"/>
    <property type="evidence" value="ECO:0007669"/>
    <property type="project" value="UniProtKB-SubCell"/>
</dbReference>
<protein>
    <recommendedName>
        <fullName evidence="15">Cardiolipin synthase</fullName>
        <ecNumber evidence="15">2.7.8.-</ecNumber>
    </recommendedName>
</protein>
<dbReference type="PROSITE" id="PS50035">
    <property type="entry name" value="PLD"/>
    <property type="match status" value="2"/>
</dbReference>
<name>A0AB33ICD4_ACEAC</name>
<evidence type="ECO:0000256" key="4">
    <source>
        <dbReference type="ARBA" id="ARBA00022475"/>
    </source>
</evidence>
<keyword evidence="4" id="KW-1003">Cell membrane</keyword>
<accession>A0AB33ICD4</accession>
<evidence type="ECO:0000256" key="5">
    <source>
        <dbReference type="ARBA" id="ARBA00022516"/>
    </source>
</evidence>
<evidence type="ECO:0000256" key="7">
    <source>
        <dbReference type="ARBA" id="ARBA00022679"/>
    </source>
</evidence>
<evidence type="ECO:0000313" key="18">
    <source>
        <dbReference type="EMBL" id="BCK75431.1"/>
    </source>
</evidence>
<dbReference type="EMBL" id="AP023410">
    <property type="protein sequence ID" value="BCK75431.1"/>
    <property type="molecule type" value="Genomic_DNA"/>
</dbReference>
<feature type="transmembrane region" description="Helical" evidence="16">
    <location>
        <begin position="20"/>
        <end position="42"/>
    </location>
</feature>
<keyword evidence="7" id="KW-0808">Transferase</keyword>
<evidence type="ECO:0000256" key="3">
    <source>
        <dbReference type="ARBA" id="ARBA00004651"/>
    </source>
</evidence>
<dbReference type="GO" id="GO:0008808">
    <property type="term" value="F:cardiolipin synthase activity"/>
    <property type="evidence" value="ECO:0007669"/>
    <property type="project" value="UniProtKB-UniRule"/>
</dbReference>
<keyword evidence="13" id="KW-0594">Phospholipid biosynthesis</keyword>
<evidence type="ECO:0000256" key="8">
    <source>
        <dbReference type="ARBA" id="ARBA00022692"/>
    </source>
</evidence>
<dbReference type="NCBIfam" id="TIGR04265">
    <property type="entry name" value="bac_cardiolipin"/>
    <property type="match status" value="1"/>
</dbReference>
<evidence type="ECO:0000259" key="17">
    <source>
        <dbReference type="PROSITE" id="PS50035"/>
    </source>
</evidence>
<evidence type="ECO:0000256" key="6">
    <source>
        <dbReference type="ARBA" id="ARBA00022525"/>
    </source>
</evidence>